<proteinExistence type="predicted"/>
<dbReference type="AlphaFoldDB" id="A0A1Q5UCU4"/>
<keyword evidence="4" id="KW-1185">Reference proteome</keyword>
<feature type="region of interest" description="Disordered" evidence="1">
    <location>
        <begin position="294"/>
        <end position="322"/>
    </location>
</feature>
<feature type="domain" description="Azaphilone pigments biosynthesis cluster protein L N-terminal" evidence="2">
    <location>
        <begin position="14"/>
        <end position="203"/>
    </location>
</feature>
<reference evidence="3 4" key="1">
    <citation type="submission" date="2016-10" db="EMBL/GenBank/DDBJ databases">
        <title>Genome sequence of the ascomycete fungus Penicillium subrubescens.</title>
        <authorList>
            <person name="De Vries R.P."/>
            <person name="Peng M."/>
            <person name="Dilokpimol A."/>
            <person name="Hilden K."/>
            <person name="Makela M.R."/>
            <person name="Grigoriev I."/>
            <person name="Riley R."/>
            <person name="Granchi Z."/>
        </authorList>
    </citation>
    <scope>NUCLEOTIDE SEQUENCE [LARGE SCALE GENOMIC DNA]</scope>
    <source>
        <strain evidence="3 4">CBS 132785</strain>
    </source>
</reference>
<comment type="caution">
    <text evidence="3">The sequence shown here is derived from an EMBL/GenBank/DDBJ whole genome shotgun (WGS) entry which is preliminary data.</text>
</comment>
<name>A0A1Q5UCU4_9EURO</name>
<dbReference type="Pfam" id="PF17111">
    <property type="entry name" value="PigL_N"/>
    <property type="match status" value="1"/>
</dbReference>
<sequence>METSGPPIDIMRPINFALQETSTLHNIIKEMAKPPFRVRTLGNELESLDKVLHSLRKTASTVTKIDVSQLSLPLDDCGKACETFQQEFTIRQADRGINRTSGLDWDNLRFTLGTIDNFTQLLNGYKSTFKIAIEIANFYKANEIASNFNAKLIYAVLDDLQDLSKNITQKSPLASNKSAHSATSIYNQIRRETMSVLVCINYCGHLLELVNRGGIWLTDSSSAPQLVAKPTKPDVPSLIVSLSNYSAYRVAVSTTGYPIRGIIGGDTSGRKLQVAGHVSDQTLRDISQAWARSQQIHDETTTSGGEGVNGLVGYDMQRDSSA</sequence>
<dbReference type="OrthoDB" id="4348167at2759"/>
<gene>
    <name evidence="3" type="ORF">PENSUB_4299</name>
</gene>
<evidence type="ECO:0000313" key="3">
    <source>
        <dbReference type="EMBL" id="OKP10279.1"/>
    </source>
</evidence>
<evidence type="ECO:0000313" key="4">
    <source>
        <dbReference type="Proteomes" id="UP000186955"/>
    </source>
</evidence>
<dbReference type="EMBL" id="MNBE01000369">
    <property type="protein sequence ID" value="OKP10279.1"/>
    <property type="molecule type" value="Genomic_DNA"/>
</dbReference>
<dbReference type="InterPro" id="IPR031348">
    <property type="entry name" value="PigL_N"/>
</dbReference>
<evidence type="ECO:0000259" key="2">
    <source>
        <dbReference type="Pfam" id="PF17111"/>
    </source>
</evidence>
<protein>
    <recommendedName>
        <fullName evidence="2">Azaphilone pigments biosynthesis cluster protein L N-terminal domain-containing protein</fullName>
    </recommendedName>
</protein>
<dbReference type="STRING" id="1316194.A0A1Q5UCU4"/>
<accession>A0A1Q5UCU4</accession>
<organism evidence="3 4">
    <name type="scientific">Penicillium subrubescens</name>
    <dbReference type="NCBI Taxonomy" id="1316194"/>
    <lineage>
        <taxon>Eukaryota</taxon>
        <taxon>Fungi</taxon>
        <taxon>Dikarya</taxon>
        <taxon>Ascomycota</taxon>
        <taxon>Pezizomycotina</taxon>
        <taxon>Eurotiomycetes</taxon>
        <taxon>Eurotiomycetidae</taxon>
        <taxon>Eurotiales</taxon>
        <taxon>Aspergillaceae</taxon>
        <taxon>Penicillium</taxon>
    </lineage>
</organism>
<dbReference type="Proteomes" id="UP000186955">
    <property type="component" value="Unassembled WGS sequence"/>
</dbReference>
<evidence type="ECO:0000256" key="1">
    <source>
        <dbReference type="SAM" id="MobiDB-lite"/>
    </source>
</evidence>